<dbReference type="Gene3D" id="3.40.91.80">
    <property type="match status" value="1"/>
</dbReference>
<proteinExistence type="predicted"/>
<dbReference type="InterPro" id="IPR011335">
    <property type="entry name" value="Restrct_endonuc-II-like"/>
</dbReference>
<organism evidence="2 3">
    <name type="scientific">Aromatoleum toluvorans</name>
    <dbReference type="NCBI Taxonomy" id="92002"/>
    <lineage>
        <taxon>Bacteria</taxon>
        <taxon>Pseudomonadati</taxon>
        <taxon>Pseudomonadota</taxon>
        <taxon>Betaproteobacteria</taxon>
        <taxon>Rhodocyclales</taxon>
        <taxon>Rhodocyclaceae</taxon>
        <taxon>Aromatoleum</taxon>
    </lineage>
</organism>
<evidence type="ECO:0000313" key="2">
    <source>
        <dbReference type="EMBL" id="NMG42632.1"/>
    </source>
</evidence>
<dbReference type="EMBL" id="WTVN01000002">
    <property type="protein sequence ID" value="NMG42632.1"/>
    <property type="molecule type" value="Genomic_DNA"/>
</dbReference>
<keyword evidence="3" id="KW-1185">Reference proteome</keyword>
<protein>
    <recommendedName>
        <fullName evidence="1">Restriction endonuclease type II EcoRII C-terminal domain-containing protein</fullName>
    </recommendedName>
</protein>
<reference evidence="2 3" key="1">
    <citation type="submission" date="2019-12" db="EMBL/GenBank/DDBJ databases">
        <title>Comparative genomics gives insights into the taxonomy of the Azoarcus-Aromatoleum group and reveals separate origins of nif in the plant-associated Azoarcus and non-plant-associated Aromatoleum sub-groups.</title>
        <authorList>
            <person name="Lafos M."/>
            <person name="Maluk M."/>
            <person name="Batista M."/>
            <person name="Junghare M."/>
            <person name="Carmona M."/>
            <person name="Faoro H."/>
            <person name="Cruz L.M."/>
            <person name="Battistoni F."/>
            <person name="De Souza E."/>
            <person name="Pedrosa F."/>
            <person name="Chen W.-M."/>
            <person name="Poole P.S."/>
            <person name="Dixon R.A."/>
            <person name="James E.K."/>
        </authorList>
    </citation>
    <scope>NUCLEOTIDE SEQUENCE [LARGE SCALE GENOMIC DNA]</scope>
    <source>
        <strain evidence="2 3">Td21</strain>
    </source>
</reference>
<comment type="caution">
    <text evidence="2">The sequence shown here is derived from an EMBL/GenBank/DDBJ whole genome shotgun (WGS) entry which is preliminary data.</text>
</comment>
<sequence length="238" mass="27270">METTNWLDTLIHRFGGHEFPATAAFSAFARDTLPQEIDPIKDPDDTLMAWMEHEEFLFRTYERHIVQQRLRQGFGDDGDDVDAFISYSLSVQNRRKSRVGHAFEGHLEALFATNSLKFERSKGKGRVTENNSRPDFLFPSFSCYHDPEFPADHLIVLGAKTTCKDRWRQVLAEAHRIKRKHLITLEPAISVPQTDEMKAAHLQLVLPRVLHSSFTTTQAENLLDVTGFIDEVKNASFV</sequence>
<evidence type="ECO:0000259" key="1">
    <source>
        <dbReference type="Pfam" id="PF09019"/>
    </source>
</evidence>
<feature type="domain" description="Restriction endonuclease type II EcoRII C-terminal" evidence="1">
    <location>
        <begin position="58"/>
        <end position="229"/>
    </location>
</feature>
<dbReference type="SUPFAM" id="SSF52980">
    <property type="entry name" value="Restriction endonuclease-like"/>
    <property type="match status" value="1"/>
</dbReference>
<gene>
    <name evidence="2" type="ORF">GPA22_02645</name>
</gene>
<dbReference type="Pfam" id="PF09019">
    <property type="entry name" value="EcoRII-C"/>
    <property type="match status" value="1"/>
</dbReference>
<accession>A0ABX1PT47</accession>
<name>A0ABX1PT47_9RHOO</name>
<dbReference type="Proteomes" id="UP000623795">
    <property type="component" value="Unassembled WGS sequence"/>
</dbReference>
<dbReference type="InterPro" id="IPR038365">
    <property type="entry name" value="EcoRII_C_sf"/>
</dbReference>
<evidence type="ECO:0000313" key="3">
    <source>
        <dbReference type="Proteomes" id="UP000623795"/>
    </source>
</evidence>
<dbReference type="InterPro" id="IPR015109">
    <property type="entry name" value="Restrct_endonuc_II_EcoRII_C"/>
</dbReference>